<comment type="caution">
    <text evidence="2">The sequence shown here is derived from an EMBL/GenBank/DDBJ whole genome shotgun (WGS) entry which is preliminary data.</text>
</comment>
<keyword evidence="3" id="KW-1185">Reference proteome</keyword>
<dbReference type="EMBL" id="MU070989">
    <property type="protein sequence ID" value="KAF5826364.1"/>
    <property type="molecule type" value="Genomic_DNA"/>
</dbReference>
<evidence type="ECO:0000313" key="3">
    <source>
        <dbReference type="Proteomes" id="UP000815325"/>
    </source>
</evidence>
<protein>
    <recommendedName>
        <fullName evidence="4">Secreted protein</fullName>
    </recommendedName>
</protein>
<feature type="chain" id="PRO_5045671011" description="Secreted protein" evidence="1">
    <location>
        <begin position="17"/>
        <end position="105"/>
    </location>
</feature>
<name>A0ABQ7FVF4_DUNSA</name>
<proteinExistence type="predicted"/>
<keyword evidence="1" id="KW-0732">Signal</keyword>
<sequence>MLFLTPLCLMHHDLLAGHPLHSCSPAWPGSNCWSTTRTLSRSEKLRGKMLWWCPITDVVRWQEKARAFCMPCISPYVQRWSKSRETSPSLLLFFVVQEVVLPSWF</sequence>
<dbReference type="Proteomes" id="UP000815325">
    <property type="component" value="Unassembled WGS sequence"/>
</dbReference>
<feature type="signal peptide" evidence="1">
    <location>
        <begin position="1"/>
        <end position="16"/>
    </location>
</feature>
<gene>
    <name evidence="2" type="ORF">DUNSADRAFT_3391</name>
</gene>
<accession>A0ABQ7FVF4</accession>
<organism evidence="2 3">
    <name type="scientific">Dunaliella salina</name>
    <name type="common">Green alga</name>
    <name type="synonym">Protococcus salinus</name>
    <dbReference type="NCBI Taxonomy" id="3046"/>
    <lineage>
        <taxon>Eukaryota</taxon>
        <taxon>Viridiplantae</taxon>
        <taxon>Chlorophyta</taxon>
        <taxon>core chlorophytes</taxon>
        <taxon>Chlorophyceae</taxon>
        <taxon>CS clade</taxon>
        <taxon>Chlamydomonadales</taxon>
        <taxon>Dunaliellaceae</taxon>
        <taxon>Dunaliella</taxon>
    </lineage>
</organism>
<evidence type="ECO:0000256" key="1">
    <source>
        <dbReference type="SAM" id="SignalP"/>
    </source>
</evidence>
<evidence type="ECO:0000313" key="2">
    <source>
        <dbReference type="EMBL" id="KAF5826364.1"/>
    </source>
</evidence>
<reference evidence="2" key="1">
    <citation type="submission" date="2017-08" db="EMBL/GenBank/DDBJ databases">
        <authorList>
            <person name="Polle J.E."/>
            <person name="Barry K."/>
            <person name="Cushman J."/>
            <person name="Schmutz J."/>
            <person name="Tran D."/>
            <person name="Hathwaick L.T."/>
            <person name="Yim W.C."/>
            <person name="Jenkins J."/>
            <person name="Mckie-Krisberg Z.M."/>
            <person name="Prochnik S."/>
            <person name="Lindquist E."/>
            <person name="Dockter R.B."/>
            <person name="Adam C."/>
            <person name="Molina H."/>
            <person name="Bunkerborg J."/>
            <person name="Jin E."/>
            <person name="Buchheim M."/>
            <person name="Magnuson J."/>
        </authorList>
    </citation>
    <scope>NUCLEOTIDE SEQUENCE</scope>
    <source>
        <strain evidence="2">CCAP 19/18</strain>
    </source>
</reference>
<evidence type="ECO:0008006" key="4">
    <source>
        <dbReference type="Google" id="ProtNLM"/>
    </source>
</evidence>